<dbReference type="Proteomes" id="UP000824265">
    <property type="component" value="Unassembled WGS sequence"/>
</dbReference>
<reference evidence="1" key="1">
    <citation type="journal article" date="2021" name="PeerJ">
        <title>Extensive microbial diversity within the chicken gut microbiome revealed by metagenomics and culture.</title>
        <authorList>
            <person name="Gilroy R."/>
            <person name="Ravi A."/>
            <person name="Getino M."/>
            <person name="Pursley I."/>
            <person name="Horton D.L."/>
            <person name="Alikhan N.F."/>
            <person name="Baker D."/>
            <person name="Gharbi K."/>
            <person name="Hall N."/>
            <person name="Watson M."/>
            <person name="Adriaenssens E.M."/>
            <person name="Foster-Nyarko E."/>
            <person name="Jarju S."/>
            <person name="Secka A."/>
            <person name="Antonio M."/>
            <person name="Oren A."/>
            <person name="Chaudhuri R.R."/>
            <person name="La Ragione R."/>
            <person name="Hildebrand F."/>
            <person name="Pallen M.J."/>
        </authorList>
    </citation>
    <scope>NUCLEOTIDE SEQUENCE</scope>
    <source>
        <strain evidence="1">CHK195-6426</strain>
    </source>
</reference>
<sequence>MAYGNYCSVCGGTVDNVEFDFARNMCKECVIEQEKEELRRTEVSKILNSDFEQMVLEV</sequence>
<dbReference type="AlphaFoldDB" id="A0A9D1R8Y2"/>
<proteinExistence type="predicted"/>
<accession>A0A9D1R8Y2</accession>
<comment type="caution">
    <text evidence="1">The sequence shown here is derived from an EMBL/GenBank/DDBJ whole genome shotgun (WGS) entry which is preliminary data.</text>
</comment>
<evidence type="ECO:0000313" key="2">
    <source>
        <dbReference type="Proteomes" id="UP000824265"/>
    </source>
</evidence>
<dbReference type="EMBL" id="DXGH01000073">
    <property type="protein sequence ID" value="HIW82673.1"/>
    <property type="molecule type" value="Genomic_DNA"/>
</dbReference>
<gene>
    <name evidence="1" type="ORF">H9742_14325</name>
</gene>
<protein>
    <submittedName>
        <fullName evidence="1">Uncharacterized protein</fullName>
    </submittedName>
</protein>
<organism evidence="1 2">
    <name type="scientific">Candidatus Acetatifactor stercoripullorum</name>
    <dbReference type="NCBI Taxonomy" id="2838414"/>
    <lineage>
        <taxon>Bacteria</taxon>
        <taxon>Bacillati</taxon>
        <taxon>Bacillota</taxon>
        <taxon>Clostridia</taxon>
        <taxon>Lachnospirales</taxon>
        <taxon>Lachnospiraceae</taxon>
        <taxon>Acetatifactor</taxon>
    </lineage>
</organism>
<evidence type="ECO:0000313" key="1">
    <source>
        <dbReference type="EMBL" id="HIW82673.1"/>
    </source>
</evidence>
<name>A0A9D1R8Y2_9FIRM</name>
<reference evidence="1" key="2">
    <citation type="submission" date="2021-04" db="EMBL/GenBank/DDBJ databases">
        <authorList>
            <person name="Gilroy R."/>
        </authorList>
    </citation>
    <scope>NUCLEOTIDE SEQUENCE</scope>
    <source>
        <strain evidence="1">CHK195-6426</strain>
    </source>
</reference>